<dbReference type="CDD" id="cd03784">
    <property type="entry name" value="GT1_Gtf-like"/>
    <property type="match status" value="1"/>
</dbReference>
<dbReference type="Proteomes" id="UP000026915">
    <property type="component" value="Chromosome 9"/>
</dbReference>
<accession>A0A061GXI0</accession>
<sequence>MEKQRQRRCRLVLVPLPFRGHINPMLQLGSILLSKGFSITVIHTAFNSPDPSNHPEFHFVSIPHNLSDQVISSGNLVLLISVLNVNCQAPFQECLVRVVEQQDEQEEIACIIYDELMYFSEAAAKYVKLPSIIFRTTSASTYISRSGILQLKAEGILSLQGTCSTSQDLVPGLHPLRFRDLPVSKFGIPENFLRLISNMSKTRTSSAVIWNTIDVLEQSSLPKIQKQCQVPIFPIGPLHKVAPASSSSLLKEDTGCITWLDQQIQNSVLYISLGSVASIDKKELVEMAWGLANSKQPFLWVIRPGLVDDLEWNKLLPEGFIETVGENGCIVKWAPQTEVLAHGAVGGFWTHCGWNSTLESISEAVPMICRPCFGDQRVNARFVSHEWRTGLQLENPFERGKIERAIRSLMVEKEGEEMRQRAWNLKEMVELCVREGGSSYVSLNQLVELIISF</sequence>
<reference evidence="4 5" key="1">
    <citation type="journal article" date="2013" name="Genome Biol.">
        <title>The genome sequence of the most widely cultivated cacao type and its use to identify candidate genes regulating pod color.</title>
        <authorList>
            <person name="Motamayor J.C."/>
            <person name="Mockaitis K."/>
            <person name="Schmutz J."/>
            <person name="Haiminen N."/>
            <person name="Iii D.L."/>
            <person name="Cornejo O."/>
            <person name="Findley S.D."/>
            <person name="Zheng P."/>
            <person name="Utro F."/>
            <person name="Royaert S."/>
            <person name="Saski C."/>
            <person name="Jenkins J."/>
            <person name="Podicheti R."/>
            <person name="Zhao M."/>
            <person name="Scheffler B.E."/>
            <person name="Stack J.C."/>
            <person name="Feltus F.A."/>
            <person name="Mustiga G.M."/>
            <person name="Amores F."/>
            <person name="Phillips W."/>
            <person name="Marelli J.P."/>
            <person name="May G.D."/>
            <person name="Shapiro H."/>
            <person name="Ma J."/>
            <person name="Bustamante C.D."/>
            <person name="Schnell R.J."/>
            <person name="Main D."/>
            <person name="Gilbert D."/>
            <person name="Parida L."/>
            <person name="Kuhn D.N."/>
        </authorList>
    </citation>
    <scope>NUCLEOTIDE SEQUENCE [LARGE SCALE GENOMIC DNA]</scope>
    <source>
        <strain evidence="5">cv. Matina 1-6</strain>
    </source>
</reference>
<name>A0A061GXI0_THECC</name>
<dbReference type="PANTHER" id="PTHR11926:SF1494">
    <property type="entry name" value="FLAVONOL 3-O-GLUCOSYLTRANSFERASE UGT76E12-RELATED"/>
    <property type="match status" value="1"/>
</dbReference>
<dbReference type="FunFam" id="3.40.50.2000:FF:000120">
    <property type="entry name" value="UDP-glycosyltransferase 76C1"/>
    <property type="match status" value="1"/>
</dbReference>
<dbReference type="EMBL" id="CM001887">
    <property type="protein sequence ID" value="EOY33907.1"/>
    <property type="molecule type" value="Genomic_DNA"/>
</dbReference>
<dbReference type="FunFam" id="3.40.50.2000:FF:000040">
    <property type="entry name" value="UDP-glycosyltransferase 76C1"/>
    <property type="match status" value="1"/>
</dbReference>
<dbReference type="AlphaFoldDB" id="A0A061GXI0"/>
<gene>
    <name evidence="4" type="ORF">TCM_041745</name>
</gene>
<dbReference type="PANTHER" id="PTHR11926">
    <property type="entry name" value="GLUCOSYL/GLUCURONOSYL TRANSFERASES"/>
    <property type="match status" value="1"/>
</dbReference>
<dbReference type="InterPro" id="IPR002213">
    <property type="entry name" value="UDP_glucos_trans"/>
</dbReference>
<evidence type="ECO:0000313" key="4">
    <source>
        <dbReference type="EMBL" id="EOY33907.1"/>
    </source>
</evidence>
<dbReference type="HOGENOM" id="CLU_001724_0_0_1"/>
<dbReference type="OMA" id="ASQVWRI"/>
<keyword evidence="3" id="KW-0808">Transferase</keyword>
<protein>
    <submittedName>
        <fullName evidence="4">UDP-glucuronosyltransferase, putative isoform 1</fullName>
    </submittedName>
</protein>
<dbReference type="Pfam" id="PF00201">
    <property type="entry name" value="UDPGT"/>
    <property type="match status" value="1"/>
</dbReference>
<dbReference type="InParanoid" id="A0A061GXI0"/>
<dbReference type="GO" id="GO:0080043">
    <property type="term" value="F:quercetin 3-O-glucosyltransferase activity"/>
    <property type="evidence" value="ECO:0000318"/>
    <property type="project" value="GO_Central"/>
</dbReference>
<dbReference type="Gramene" id="EOY33907">
    <property type="protein sequence ID" value="EOY33907"/>
    <property type="gene ID" value="TCM_041745"/>
</dbReference>
<dbReference type="FunCoup" id="A0A061GXI0">
    <property type="interactions" value="228"/>
</dbReference>
<keyword evidence="2" id="KW-0328">Glycosyltransferase</keyword>
<dbReference type="eggNOG" id="KOG1192">
    <property type="taxonomic scope" value="Eukaryota"/>
</dbReference>
<evidence type="ECO:0000256" key="2">
    <source>
        <dbReference type="ARBA" id="ARBA00022676"/>
    </source>
</evidence>
<dbReference type="GO" id="GO:0080044">
    <property type="term" value="F:quercetin 7-O-glucosyltransferase activity"/>
    <property type="evidence" value="ECO:0000318"/>
    <property type="project" value="GO_Central"/>
</dbReference>
<evidence type="ECO:0000256" key="3">
    <source>
        <dbReference type="ARBA" id="ARBA00022679"/>
    </source>
</evidence>
<organism evidence="4 5">
    <name type="scientific">Theobroma cacao</name>
    <name type="common">Cacao</name>
    <name type="synonym">Cocoa</name>
    <dbReference type="NCBI Taxonomy" id="3641"/>
    <lineage>
        <taxon>Eukaryota</taxon>
        <taxon>Viridiplantae</taxon>
        <taxon>Streptophyta</taxon>
        <taxon>Embryophyta</taxon>
        <taxon>Tracheophyta</taxon>
        <taxon>Spermatophyta</taxon>
        <taxon>Magnoliopsida</taxon>
        <taxon>eudicotyledons</taxon>
        <taxon>Gunneridae</taxon>
        <taxon>Pentapetalae</taxon>
        <taxon>rosids</taxon>
        <taxon>malvids</taxon>
        <taxon>Malvales</taxon>
        <taxon>Malvaceae</taxon>
        <taxon>Byttnerioideae</taxon>
        <taxon>Theobroma</taxon>
    </lineage>
</organism>
<dbReference type="Gene3D" id="3.40.50.2000">
    <property type="entry name" value="Glycogen Phosphorylase B"/>
    <property type="match status" value="2"/>
</dbReference>
<keyword evidence="5" id="KW-1185">Reference proteome</keyword>
<dbReference type="GO" id="GO:0005737">
    <property type="term" value="C:cytoplasm"/>
    <property type="evidence" value="ECO:0000318"/>
    <property type="project" value="GO_Central"/>
</dbReference>
<dbReference type="SUPFAM" id="SSF53756">
    <property type="entry name" value="UDP-Glycosyltransferase/glycogen phosphorylase"/>
    <property type="match status" value="1"/>
</dbReference>
<proteinExistence type="inferred from homology"/>
<comment type="similarity">
    <text evidence="1">Belongs to the UDP-glycosyltransferase family.</text>
</comment>
<evidence type="ECO:0000256" key="1">
    <source>
        <dbReference type="ARBA" id="ARBA00009995"/>
    </source>
</evidence>
<evidence type="ECO:0000313" key="5">
    <source>
        <dbReference type="Proteomes" id="UP000026915"/>
    </source>
</evidence>